<keyword evidence="8 11" id="KW-1133">Transmembrane helix</keyword>
<proteinExistence type="inferred from homology"/>
<reference evidence="13" key="2">
    <citation type="submission" date="2024-03" db="EMBL/GenBank/DDBJ databases">
        <authorList>
            <person name="Bromfield E.S.P."/>
            <person name="Cloutier S."/>
        </authorList>
    </citation>
    <scope>NUCLEOTIDE SEQUENCE</scope>
    <source>
        <strain evidence="13">5S5</strain>
    </source>
</reference>
<comment type="similarity">
    <text evidence="2 11">Belongs to the ABC-2 integral membrane protein family.</text>
</comment>
<reference evidence="13" key="1">
    <citation type="journal article" date="2021" name="Int. J. Syst. Evol. Microbiol.">
        <title>Bradyrhizobium septentrionale sp. nov. (sv. septentrionale) and Bradyrhizobium quebecense sp. nov. (sv. septentrionale) associated with legumes native to Canada possess rearranged symbiosis genes and numerous insertion sequences.</title>
        <authorList>
            <person name="Bromfield E.S.P."/>
            <person name="Cloutier S."/>
        </authorList>
    </citation>
    <scope>NUCLEOTIDE SEQUENCE</scope>
    <source>
        <strain evidence="13">5S5</strain>
    </source>
</reference>
<feature type="transmembrane region" description="Helical" evidence="11">
    <location>
        <begin position="237"/>
        <end position="255"/>
    </location>
</feature>
<dbReference type="InterPro" id="IPR013525">
    <property type="entry name" value="ABC2_TM"/>
</dbReference>
<keyword evidence="7" id="KW-0972">Capsule biogenesis/degradation</keyword>
<comment type="subcellular location">
    <subcellularLocation>
        <location evidence="11">Cell inner membrane</location>
        <topology evidence="11">Multi-pass membrane protein</topology>
    </subcellularLocation>
    <subcellularLocation>
        <location evidence="1">Cell membrane</location>
        <topology evidence="1">Multi-pass membrane protein</topology>
    </subcellularLocation>
</comment>
<feature type="transmembrane region" description="Helical" evidence="11">
    <location>
        <begin position="69"/>
        <end position="89"/>
    </location>
</feature>
<dbReference type="RefSeq" id="WP_338833451.1">
    <property type="nucleotide sequence ID" value="NZ_CP147711.1"/>
</dbReference>
<feature type="domain" description="ABC transmembrane type-2" evidence="12">
    <location>
        <begin position="33"/>
        <end position="258"/>
    </location>
</feature>
<feature type="transmembrane region" description="Helical" evidence="11">
    <location>
        <begin position="147"/>
        <end position="169"/>
    </location>
</feature>
<evidence type="ECO:0000313" key="13">
    <source>
        <dbReference type="EMBL" id="WXC77360.1"/>
    </source>
</evidence>
<evidence type="ECO:0000256" key="9">
    <source>
        <dbReference type="ARBA" id="ARBA00023047"/>
    </source>
</evidence>
<evidence type="ECO:0000256" key="11">
    <source>
        <dbReference type="RuleBase" id="RU361157"/>
    </source>
</evidence>
<dbReference type="PROSITE" id="PS51012">
    <property type="entry name" value="ABC_TM2"/>
    <property type="match status" value="1"/>
</dbReference>
<protein>
    <recommendedName>
        <fullName evidence="11">Transport permease protein</fullName>
    </recommendedName>
</protein>
<evidence type="ECO:0000259" key="12">
    <source>
        <dbReference type="PROSITE" id="PS51012"/>
    </source>
</evidence>
<keyword evidence="3 11" id="KW-0813">Transport</keyword>
<evidence type="ECO:0000256" key="2">
    <source>
        <dbReference type="ARBA" id="ARBA00007783"/>
    </source>
</evidence>
<organism evidence="13 14">
    <name type="scientific">Bradyrhizobium septentrionale</name>
    <dbReference type="NCBI Taxonomy" id="1404411"/>
    <lineage>
        <taxon>Bacteria</taxon>
        <taxon>Pseudomonadati</taxon>
        <taxon>Pseudomonadota</taxon>
        <taxon>Alphaproteobacteria</taxon>
        <taxon>Hyphomicrobiales</taxon>
        <taxon>Nitrobacteraceae</taxon>
        <taxon>Bradyrhizobium</taxon>
    </lineage>
</organism>
<evidence type="ECO:0000256" key="5">
    <source>
        <dbReference type="ARBA" id="ARBA00022597"/>
    </source>
</evidence>
<sequence>MSKPALQGLLKHRHLIWSLALREIQGRYRGSFGGVVWSFINPLIMLGVYTFVFSFVFQARWGVSSGSRVEFALILFLGMITYGVFAEAVNRSPSLIVSNPNLVKKVVFPLEVLPIAVLIAAVFHLLISLLAWTIIYVAFIGMPWPTLLLFPLVLAPLLLVTLGLSWIFASIGVFIRDATQFATILTTILLFMSPIFYPISALPEAYRFVLWLNPLTPVIEQVRAVAYWGALPDPLNWAISVLVGIVTAGVGYFFFQRTRKGFADVL</sequence>
<gene>
    <name evidence="13" type="ORF">WDK88_28460</name>
</gene>
<evidence type="ECO:0000256" key="6">
    <source>
        <dbReference type="ARBA" id="ARBA00022692"/>
    </source>
</evidence>
<dbReference type="EMBL" id="CP147711">
    <property type="protein sequence ID" value="WXC77360.1"/>
    <property type="molecule type" value="Genomic_DNA"/>
</dbReference>
<keyword evidence="4 11" id="KW-1003">Cell membrane</keyword>
<keyword evidence="14" id="KW-1185">Reference proteome</keyword>
<keyword evidence="9" id="KW-0625">Polysaccharide transport</keyword>
<evidence type="ECO:0000256" key="4">
    <source>
        <dbReference type="ARBA" id="ARBA00022475"/>
    </source>
</evidence>
<feature type="transmembrane region" description="Helical" evidence="11">
    <location>
        <begin position="32"/>
        <end position="57"/>
    </location>
</feature>
<evidence type="ECO:0000256" key="8">
    <source>
        <dbReference type="ARBA" id="ARBA00022989"/>
    </source>
</evidence>
<dbReference type="InterPro" id="IPR000412">
    <property type="entry name" value="ABC_2_transport"/>
</dbReference>
<evidence type="ECO:0000313" key="14">
    <source>
        <dbReference type="Proteomes" id="UP001432046"/>
    </source>
</evidence>
<feature type="transmembrane region" description="Helical" evidence="11">
    <location>
        <begin position="181"/>
        <end position="199"/>
    </location>
</feature>
<keyword evidence="6 11" id="KW-0812">Transmembrane</keyword>
<dbReference type="PANTHER" id="PTHR30413">
    <property type="entry name" value="INNER MEMBRANE TRANSPORT PERMEASE"/>
    <property type="match status" value="1"/>
</dbReference>
<dbReference type="Pfam" id="PF01061">
    <property type="entry name" value="ABC2_membrane"/>
    <property type="match status" value="1"/>
</dbReference>
<evidence type="ECO:0000256" key="3">
    <source>
        <dbReference type="ARBA" id="ARBA00022448"/>
    </source>
</evidence>
<evidence type="ECO:0000256" key="1">
    <source>
        <dbReference type="ARBA" id="ARBA00004651"/>
    </source>
</evidence>
<dbReference type="InterPro" id="IPR047817">
    <property type="entry name" value="ABC2_TM_bact-type"/>
</dbReference>
<dbReference type="PRINTS" id="PR00164">
    <property type="entry name" value="ABC2TRNSPORT"/>
</dbReference>
<dbReference type="PIRSF" id="PIRSF006648">
    <property type="entry name" value="DrrB"/>
    <property type="match status" value="1"/>
</dbReference>
<accession>A0ABZ2NS57</accession>
<evidence type="ECO:0000256" key="7">
    <source>
        <dbReference type="ARBA" id="ARBA00022903"/>
    </source>
</evidence>
<feature type="transmembrane region" description="Helical" evidence="11">
    <location>
        <begin position="110"/>
        <end position="135"/>
    </location>
</feature>
<keyword evidence="5" id="KW-0762">Sugar transport</keyword>
<evidence type="ECO:0000256" key="10">
    <source>
        <dbReference type="ARBA" id="ARBA00023136"/>
    </source>
</evidence>
<dbReference type="Proteomes" id="UP001432046">
    <property type="component" value="Chromosome"/>
</dbReference>
<dbReference type="PANTHER" id="PTHR30413:SF10">
    <property type="entry name" value="CAPSULE POLYSACCHARIDE EXPORT INNER-MEMBRANE PROTEIN CTRC"/>
    <property type="match status" value="1"/>
</dbReference>
<name>A0ABZ2NS57_9BRAD</name>
<keyword evidence="10 11" id="KW-0472">Membrane</keyword>